<dbReference type="Proteomes" id="UP000007590">
    <property type="component" value="Chromosome"/>
</dbReference>
<sequence>MKKLVLAFLMLLGFQLSVAQSFTGSFKMQISGDNMKQPVEMMCYYKDKKMATVMSPEQMKGGKVRTIFDYDAQETTMLMDMNGNKMGFKSKIKDLQAKMAEAEKPKITETNETRTIDGHICKKLISETEHSIIDMWIAQDMDFNLQSVFANMKGAKGGGMGDMARYAKYMKGPSLETTVTDKQKGTKTTIMIKDIQKGNIPEEMFSTEGYTIMDKPAME</sequence>
<gene>
    <name evidence="3" type="ordered locus">Solca_4457</name>
</gene>
<feature type="signal peptide" evidence="1">
    <location>
        <begin position="1"/>
        <end position="19"/>
    </location>
</feature>
<evidence type="ECO:0000313" key="3">
    <source>
        <dbReference type="EMBL" id="AFD09447.1"/>
    </source>
</evidence>
<keyword evidence="1" id="KW-0732">Signal</keyword>
<dbReference type="eggNOG" id="ENOG5033EY2">
    <property type="taxonomic scope" value="Bacteria"/>
</dbReference>
<keyword evidence="4" id="KW-1185">Reference proteome</keyword>
<evidence type="ECO:0000259" key="2">
    <source>
        <dbReference type="Pfam" id="PF14371"/>
    </source>
</evidence>
<evidence type="ECO:0000313" key="4">
    <source>
        <dbReference type="Proteomes" id="UP000007590"/>
    </source>
</evidence>
<reference evidence="3" key="1">
    <citation type="submission" date="2012-02" db="EMBL/GenBank/DDBJ databases">
        <title>The complete genome of Solitalea canadensis DSM 3403.</title>
        <authorList>
            <consortium name="US DOE Joint Genome Institute (JGI-PGF)"/>
            <person name="Lucas S."/>
            <person name="Copeland A."/>
            <person name="Lapidus A."/>
            <person name="Glavina del Rio T."/>
            <person name="Dalin E."/>
            <person name="Tice H."/>
            <person name="Bruce D."/>
            <person name="Goodwin L."/>
            <person name="Pitluck S."/>
            <person name="Peters L."/>
            <person name="Ovchinnikova G."/>
            <person name="Lu M."/>
            <person name="Kyrpides N."/>
            <person name="Mavromatis K."/>
            <person name="Ivanova N."/>
            <person name="Brettin T."/>
            <person name="Detter J.C."/>
            <person name="Han C."/>
            <person name="Larimer F."/>
            <person name="Land M."/>
            <person name="Hauser L."/>
            <person name="Markowitz V."/>
            <person name="Cheng J.-F."/>
            <person name="Hugenholtz P."/>
            <person name="Woyke T."/>
            <person name="Wu D."/>
            <person name="Spring S."/>
            <person name="Schroeder M."/>
            <person name="Kopitz M."/>
            <person name="Brambilla E."/>
            <person name="Klenk H.-P."/>
            <person name="Eisen J.A."/>
        </authorList>
    </citation>
    <scope>NUCLEOTIDE SEQUENCE</scope>
    <source>
        <strain evidence="3">DSM 3403</strain>
    </source>
</reference>
<dbReference type="OrthoDB" id="1524221at2"/>
<dbReference type="KEGG" id="scn:Solca_4457"/>
<name>H8KNB4_SOLCM</name>
<dbReference type="InterPro" id="IPR025524">
    <property type="entry name" value="DUF4412"/>
</dbReference>
<accession>H8KNB4</accession>
<protein>
    <recommendedName>
        <fullName evidence="2">DUF4412 domain-containing protein</fullName>
    </recommendedName>
</protein>
<dbReference type="HOGENOM" id="CLU_1260751_0_0_10"/>
<dbReference type="EMBL" id="CP003349">
    <property type="protein sequence ID" value="AFD09447.1"/>
    <property type="molecule type" value="Genomic_DNA"/>
</dbReference>
<proteinExistence type="predicted"/>
<dbReference type="AlphaFoldDB" id="H8KNB4"/>
<feature type="chain" id="PRO_5003612961" description="DUF4412 domain-containing protein" evidence="1">
    <location>
        <begin position="20"/>
        <end position="219"/>
    </location>
</feature>
<dbReference type="Pfam" id="PF14371">
    <property type="entry name" value="DUF4412"/>
    <property type="match status" value="1"/>
</dbReference>
<evidence type="ECO:0000256" key="1">
    <source>
        <dbReference type="SAM" id="SignalP"/>
    </source>
</evidence>
<organism evidence="3 4">
    <name type="scientific">Solitalea canadensis (strain ATCC 29591 / DSM 3403 / JCM 21819 / LMG 8368 / NBRC 15130 / NCIMB 12057 / USAM 9D)</name>
    <name type="common">Flexibacter canadensis</name>
    <dbReference type="NCBI Taxonomy" id="929556"/>
    <lineage>
        <taxon>Bacteria</taxon>
        <taxon>Pseudomonadati</taxon>
        <taxon>Bacteroidota</taxon>
        <taxon>Sphingobacteriia</taxon>
        <taxon>Sphingobacteriales</taxon>
        <taxon>Sphingobacteriaceae</taxon>
        <taxon>Solitalea</taxon>
    </lineage>
</organism>
<feature type="domain" description="DUF4412" evidence="2">
    <location>
        <begin position="22"/>
        <end position="206"/>
    </location>
</feature>
<dbReference type="RefSeq" id="WP_014682669.1">
    <property type="nucleotide sequence ID" value="NC_017770.1"/>
</dbReference>